<name>A0ABT3JXU0_9XANT</name>
<evidence type="ECO:0000313" key="3">
    <source>
        <dbReference type="Proteomes" id="UP001209922"/>
    </source>
</evidence>
<organism evidence="2 3">
    <name type="scientific">Xanthomonas chitinilytica</name>
    <dbReference type="NCBI Taxonomy" id="2989819"/>
    <lineage>
        <taxon>Bacteria</taxon>
        <taxon>Pseudomonadati</taxon>
        <taxon>Pseudomonadota</taxon>
        <taxon>Gammaproteobacteria</taxon>
        <taxon>Lysobacterales</taxon>
        <taxon>Lysobacteraceae</taxon>
        <taxon>Xanthomonas</taxon>
    </lineage>
</organism>
<dbReference type="EMBL" id="JAPCHY010000010">
    <property type="protein sequence ID" value="MCW4473297.1"/>
    <property type="molecule type" value="Genomic_DNA"/>
</dbReference>
<feature type="signal peptide" evidence="1">
    <location>
        <begin position="1"/>
        <end position="17"/>
    </location>
</feature>
<sequence length="182" mass="20060">MRRLIALLLTCVLAACASTRAPAPAVRLPTLQLPPAALPQPLQLQQKLHFSFGRHQRELDALLEADAGSVRLAVQAMGQTGVRLQWDGRELTQQRAPWLPPQVRGERVLDDLQFALWPAAAIRAALPADWELREDGGVRRLQRDGIAWLVLEAGEDGVLRLRNLAEGYELEIESVAMDGNGP</sequence>
<feature type="chain" id="PRO_5046232337" evidence="1">
    <location>
        <begin position="18"/>
        <end position="182"/>
    </location>
</feature>
<evidence type="ECO:0000256" key="1">
    <source>
        <dbReference type="SAM" id="SignalP"/>
    </source>
</evidence>
<protein>
    <submittedName>
        <fullName evidence="2">DUF3261 domain-containing protein</fullName>
    </submittedName>
</protein>
<proteinExistence type="predicted"/>
<reference evidence="2 3" key="1">
    <citation type="submission" date="2022-10" db="EMBL/GenBank/DDBJ databases">
        <title>Xanthomonas sp. H13-6.</title>
        <authorList>
            <person name="Liu X."/>
            <person name="Deng Z."/>
            <person name="Jiang Y."/>
            <person name="Yu T."/>
            <person name="Ai J."/>
        </authorList>
    </citation>
    <scope>NUCLEOTIDE SEQUENCE [LARGE SCALE GENOMIC DNA]</scope>
    <source>
        <strain evidence="2 3">H13-6</strain>
    </source>
</reference>
<comment type="caution">
    <text evidence="2">The sequence shown here is derived from an EMBL/GenBank/DDBJ whole genome shotgun (WGS) entry which is preliminary data.</text>
</comment>
<keyword evidence="1" id="KW-0732">Signal</keyword>
<evidence type="ECO:0000313" key="2">
    <source>
        <dbReference type="EMBL" id="MCW4473297.1"/>
    </source>
</evidence>
<dbReference type="PROSITE" id="PS51257">
    <property type="entry name" value="PROKAR_LIPOPROTEIN"/>
    <property type="match status" value="1"/>
</dbReference>
<gene>
    <name evidence="2" type="ORF">OK345_12370</name>
</gene>
<dbReference type="InterPro" id="IPR021675">
    <property type="entry name" value="DUF3261"/>
</dbReference>
<dbReference type="Proteomes" id="UP001209922">
    <property type="component" value="Unassembled WGS sequence"/>
</dbReference>
<accession>A0ABT3JXU0</accession>
<keyword evidence="3" id="KW-1185">Reference proteome</keyword>
<dbReference type="RefSeq" id="WP_265128283.1">
    <property type="nucleotide sequence ID" value="NZ_JAPCHY010000010.1"/>
</dbReference>
<dbReference type="Pfam" id="PF11659">
    <property type="entry name" value="DUF3261"/>
    <property type="match status" value="1"/>
</dbReference>